<dbReference type="EMBL" id="JACAZH010000006">
    <property type="protein sequence ID" value="KAF7366660.1"/>
    <property type="molecule type" value="Genomic_DNA"/>
</dbReference>
<dbReference type="Proteomes" id="UP000623467">
    <property type="component" value="Unassembled WGS sequence"/>
</dbReference>
<gene>
    <name evidence="1" type="ORF">MSAN_00923900</name>
</gene>
<keyword evidence="2" id="KW-1185">Reference proteome</keyword>
<proteinExistence type="predicted"/>
<organism evidence="1 2">
    <name type="scientific">Mycena sanguinolenta</name>
    <dbReference type="NCBI Taxonomy" id="230812"/>
    <lineage>
        <taxon>Eukaryota</taxon>
        <taxon>Fungi</taxon>
        <taxon>Dikarya</taxon>
        <taxon>Basidiomycota</taxon>
        <taxon>Agaricomycotina</taxon>
        <taxon>Agaricomycetes</taxon>
        <taxon>Agaricomycetidae</taxon>
        <taxon>Agaricales</taxon>
        <taxon>Marasmiineae</taxon>
        <taxon>Mycenaceae</taxon>
        <taxon>Mycena</taxon>
    </lineage>
</organism>
<sequence length="414" mass="45915">MGRDPAKKRTSVAEASARKFVVQERVLTRIETLDLATADAAKLVAEINKIHSGLNNLATLVGFAIEAAAVGSPARTTWQEFRKRIAKAKKDQKSLAGIASHREKRLWVNNLGFNTQGRPLADFIANQPGNHESSSLHQPRIVYHPDIVIDSNPEYFCDVQANESVIFLRPEDNHIELFALRGLAMDLPYSEKLYAFLAQVIATACDERRDVRPNHPGKMVQSGCNAGQRDARVFGRAKAYTRNLTQETKIHHDKDTIAGMTIFWYASRTAVPTEVITAITEAVGEIGLPTISTRNVAEGTGYTFTVDGKHYNFPLHERAPCEAIFSQNYSAPIHRDPSYAPFTLSWTIERQLPEPATSQPQLSQPGATRVLRSSSMAVATEDPALWPSYGGGNFELLEHCWVTVQTTTMLQLAF</sequence>
<reference evidence="1" key="1">
    <citation type="submission" date="2020-05" db="EMBL/GenBank/DDBJ databases">
        <title>Mycena genomes resolve the evolution of fungal bioluminescence.</title>
        <authorList>
            <person name="Tsai I.J."/>
        </authorList>
    </citation>
    <scope>NUCLEOTIDE SEQUENCE</scope>
    <source>
        <strain evidence="1">160909Yilan</strain>
    </source>
</reference>
<protein>
    <submittedName>
        <fullName evidence="1">Uncharacterized protein</fullName>
    </submittedName>
</protein>
<name>A0A8H6YT29_9AGAR</name>
<evidence type="ECO:0000313" key="2">
    <source>
        <dbReference type="Proteomes" id="UP000623467"/>
    </source>
</evidence>
<dbReference type="OrthoDB" id="3049154at2759"/>
<evidence type="ECO:0000313" key="1">
    <source>
        <dbReference type="EMBL" id="KAF7366660.1"/>
    </source>
</evidence>
<dbReference type="AlphaFoldDB" id="A0A8H6YT29"/>
<accession>A0A8H6YT29</accession>
<comment type="caution">
    <text evidence="1">The sequence shown here is derived from an EMBL/GenBank/DDBJ whole genome shotgun (WGS) entry which is preliminary data.</text>
</comment>